<dbReference type="AlphaFoldDB" id="A0A917E0N7"/>
<dbReference type="Proteomes" id="UP000644699">
    <property type="component" value="Unassembled WGS sequence"/>
</dbReference>
<name>A0A917E0N7_9HYPH</name>
<accession>A0A917E0N7</accession>
<organism evidence="2 3">
    <name type="scientific">Aureimonas endophytica</name>
    <dbReference type="NCBI Taxonomy" id="2027858"/>
    <lineage>
        <taxon>Bacteria</taxon>
        <taxon>Pseudomonadati</taxon>
        <taxon>Pseudomonadota</taxon>
        <taxon>Alphaproteobacteria</taxon>
        <taxon>Hyphomicrobiales</taxon>
        <taxon>Aurantimonadaceae</taxon>
        <taxon>Aureimonas</taxon>
    </lineage>
</organism>
<sequence>MDLRLHFLEANGSLAPWRHRIEDETEAVSRRIDALVERNAQAHAVDVVIRHSAWGVIPEIGLGGSCYEPSLATIALDPGNAAFAASVEAGDFAATLAHELHHAMRHASVGYGETLGEALVSEGLADHFACEVTGRPPPPWARSSDLTRAVIEAAERESSGAAYDHTAWFFGNGDLPRWAGYAIGWRITETFLTAHPAATAGTLVGAPASDILAVGWEGMRTGH</sequence>
<evidence type="ECO:0000313" key="3">
    <source>
        <dbReference type="Proteomes" id="UP000644699"/>
    </source>
</evidence>
<comment type="caution">
    <text evidence="2">The sequence shown here is derived from an EMBL/GenBank/DDBJ whole genome shotgun (WGS) entry which is preliminary data.</text>
</comment>
<evidence type="ECO:0000259" key="1">
    <source>
        <dbReference type="Pfam" id="PF10026"/>
    </source>
</evidence>
<keyword evidence="3" id="KW-1185">Reference proteome</keyword>
<proteinExistence type="predicted"/>
<dbReference type="RefSeq" id="WP_188906936.1">
    <property type="nucleotide sequence ID" value="NZ_BMIQ01000001.1"/>
</dbReference>
<reference evidence="2" key="2">
    <citation type="submission" date="2020-09" db="EMBL/GenBank/DDBJ databases">
        <authorList>
            <person name="Sun Q."/>
            <person name="Zhou Y."/>
        </authorList>
    </citation>
    <scope>NUCLEOTIDE SEQUENCE</scope>
    <source>
        <strain evidence="2">CGMCC 1.15367</strain>
    </source>
</reference>
<feature type="domain" description="DUF2268" evidence="1">
    <location>
        <begin position="89"/>
        <end position="212"/>
    </location>
</feature>
<dbReference type="EMBL" id="BMIQ01000001">
    <property type="protein sequence ID" value="GGD91984.1"/>
    <property type="molecule type" value="Genomic_DNA"/>
</dbReference>
<gene>
    <name evidence="2" type="ORF">GCM10011390_08420</name>
</gene>
<protein>
    <recommendedName>
        <fullName evidence="1">DUF2268 domain-containing protein</fullName>
    </recommendedName>
</protein>
<dbReference type="Pfam" id="PF10026">
    <property type="entry name" value="DUF2268"/>
    <property type="match status" value="1"/>
</dbReference>
<reference evidence="2" key="1">
    <citation type="journal article" date="2014" name="Int. J. Syst. Evol. Microbiol.">
        <title>Complete genome sequence of Corynebacterium casei LMG S-19264T (=DSM 44701T), isolated from a smear-ripened cheese.</title>
        <authorList>
            <consortium name="US DOE Joint Genome Institute (JGI-PGF)"/>
            <person name="Walter F."/>
            <person name="Albersmeier A."/>
            <person name="Kalinowski J."/>
            <person name="Ruckert C."/>
        </authorList>
    </citation>
    <scope>NUCLEOTIDE SEQUENCE</scope>
    <source>
        <strain evidence="2">CGMCC 1.15367</strain>
    </source>
</reference>
<evidence type="ECO:0000313" key="2">
    <source>
        <dbReference type="EMBL" id="GGD91984.1"/>
    </source>
</evidence>
<dbReference type="InterPro" id="IPR018728">
    <property type="entry name" value="DUF2268"/>
</dbReference>